<dbReference type="Pfam" id="PF02841">
    <property type="entry name" value="GBP_C"/>
    <property type="match status" value="2"/>
</dbReference>
<keyword evidence="3" id="KW-0378">Hydrolase</keyword>
<dbReference type="GO" id="GO:0003924">
    <property type="term" value="F:GTPase activity"/>
    <property type="evidence" value="ECO:0007669"/>
    <property type="project" value="InterPro"/>
</dbReference>
<evidence type="ECO:0000256" key="4">
    <source>
        <dbReference type="ARBA" id="ARBA00022859"/>
    </source>
</evidence>
<evidence type="ECO:0000256" key="7">
    <source>
        <dbReference type="SAM" id="MobiDB-lite"/>
    </source>
</evidence>
<dbReference type="InterPro" id="IPR015894">
    <property type="entry name" value="Guanylate-bd_N"/>
</dbReference>
<dbReference type="GO" id="GO:0045087">
    <property type="term" value="P:innate immune response"/>
    <property type="evidence" value="ECO:0007669"/>
    <property type="project" value="UniProtKB-KW"/>
</dbReference>
<keyword evidence="2" id="KW-0547">Nucleotide-binding</keyword>
<dbReference type="PROSITE" id="PS51715">
    <property type="entry name" value="G_GB1_RHD3"/>
    <property type="match status" value="1"/>
</dbReference>
<evidence type="ECO:0000313" key="10">
    <source>
        <dbReference type="Proteomes" id="UP000694701"/>
    </source>
</evidence>
<organism evidence="9 10">
    <name type="scientific">Cyprinus carpio</name>
    <name type="common">Common carp</name>
    <dbReference type="NCBI Taxonomy" id="7962"/>
    <lineage>
        <taxon>Eukaryota</taxon>
        <taxon>Metazoa</taxon>
        <taxon>Chordata</taxon>
        <taxon>Craniata</taxon>
        <taxon>Vertebrata</taxon>
        <taxon>Euteleostomi</taxon>
        <taxon>Actinopterygii</taxon>
        <taxon>Neopterygii</taxon>
        <taxon>Teleostei</taxon>
        <taxon>Ostariophysi</taxon>
        <taxon>Cypriniformes</taxon>
        <taxon>Cyprinidae</taxon>
        <taxon>Cyprininae</taxon>
        <taxon>Cyprinus</taxon>
    </lineage>
</organism>
<comment type="similarity">
    <text evidence="6">Belongs to the TRAFAC class dynamin-like GTPase superfamily. GB1/RHD3 GTPase family.</text>
</comment>
<keyword evidence="5" id="KW-0342">GTP-binding</keyword>
<dbReference type="AlphaFoldDB" id="A0A8C2IYB6"/>
<dbReference type="CDD" id="cd16269">
    <property type="entry name" value="GBP_C"/>
    <property type="match status" value="1"/>
</dbReference>
<dbReference type="Proteomes" id="UP000694701">
    <property type="component" value="Unplaced"/>
</dbReference>
<evidence type="ECO:0000259" key="8">
    <source>
        <dbReference type="PROSITE" id="PS51715"/>
    </source>
</evidence>
<evidence type="ECO:0000256" key="6">
    <source>
        <dbReference type="PROSITE-ProRule" id="PRU01052"/>
    </source>
</evidence>
<dbReference type="InterPro" id="IPR037684">
    <property type="entry name" value="GBP_C"/>
</dbReference>
<dbReference type="InterPro" id="IPR027417">
    <property type="entry name" value="P-loop_NTPase"/>
</dbReference>
<dbReference type="GO" id="GO:0005525">
    <property type="term" value="F:GTP binding"/>
    <property type="evidence" value="ECO:0007669"/>
    <property type="project" value="UniProtKB-KW"/>
</dbReference>
<dbReference type="InterPro" id="IPR003191">
    <property type="entry name" value="Guanylate-bd/ATL_C"/>
</dbReference>
<evidence type="ECO:0000313" key="9">
    <source>
        <dbReference type="Ensembl" id="ENSCCRP00020087199.1"/>
    </source>
</evidence>
<feature type="domain" description="GB1/RHD3-type G" evidence="8">
    <location>
        <begin position="30"/>
        <end position="262"/>
    </location>
</feature>
<dbReference type="FunFam" id="3.40.50.300:FF:002581">
    <property type="entry name" value="Guanylate-binding protein 4"/>
    <property type="match status" value="1"/>
</dbReference>
<evidence type="ECO:0000256" key="2">
    <source>
        <dbReference type="ARBA" id="ARBA00022741"/>
    </source>
</evidence>
<dbReference type="Gene3D" id="3.40.50.300">
    <property type="entry name" value="P-loop containing nucleotide triphosphate hydrolases"/>
    <property type="match status" value="1"/>
</dbReference>
<feature type="region of interest" description="Disordered" evidence="7">
    <location>
        <begin position="569"/>
        <end position="591"/>
    </location>
</feature>
<accession>A0A8C2IYB6</accession>
<sequence length="591" mass="67554">MDKPVCLIDTASDGKLCVQQSALQVLEQIQQPVVVVAVVGLYRTGKSYLMNRLAGKQTGFALGSTIESKTKGIWMWCVPHPTKPGTTLVLLDTEGLGDVDKGDSVHDTRIFSLAVLLSSTLVLNSRGTIDNRILTELTEYIKIKSPDEVVDDGEFVKFFPSFIWAVRDFTLQLNIEGKDATEDEYLEFALKLKLGNSIQVNNYNLPRECIRKYFPSRKCFTFPFPTNPDNVSYLETLDPAEISKRFLEVTNRFCQFIFDQSQVKNLKDGHTVTGRVLGHLVKTYVDTIASGAVPCLENAVIAMALIENEAAFQEGLEVYQSGMEKLKNSFPLELNEITSEHQCFSLMATQTFMKRSFRDSDGKFLTSLEFDRYLQDNEKASEAKCESLLSVLSEPMTERINQGFYATAGGYDLFCQDLEDIVNQYNTLALCQTRGMMLLDLSPSLNLQHVFLLEQEIKAQEERQRQLKEKMVIEEQNNEERVRQVIQKMEEEMSFQQQETQRAMDSKLREQAALMEKGFQEKANKMSSEIEQLRRNNKEVEDRKSREFAQMIADQERRNAQNLEVLRQQHRQQMEAINSRPRPSSRGCSIQ</sequence>
<dbReference type="Pfam" id="PF02263">
    <property type="entry name" value="GBP"/>
    <property type="match status" value="1"/>
</dbReference>
<feature type="compositionally biased region" description="Basic and acidic residues" evidence="7">
    <location>
        <begin position="531"/>
        <end position="542"/>
    </location>
</feature>
<protein>
    <recommendedName>
        <fullName evidence="8">GB1/RHD3-type G domain-containing protein</fullName>
    </recommendedName>
</protein>
<dbReference type="SUPFAM" id="SSF52540">
    <property type="entry name" value="P-loop containing nucleoside triphosphate hydrolases"/>
    <property type="match status" value="1"/>
</dbReference>
<evidence type="ECO:0000256" key="5">
    <source>
        <dbReference type="ARBA" id="ARBA00023134"/>
    </source>
</evidence>
<dbReference type="Gene3D" id="1.20.1000.10">
    <property type="entry name" value="Guanylate-binding protein, C-terminal domain"/>
    <property type="match status" value="2"/>
</dbReference>
<evidence type="ECO:0000256" key="3">
    <source>
        <dbReference type="ARBA" id="ARBA00022801"/>
    </source>
</evidence>
<dbReference type="CDD" id="cd01851">
    <property type="entry name" value="GBP"/>
    <property type="match status" value="1"/>
</dbReference>
<keyword evidence="1" id="KW-0399">Innate immunity</keyword>
<dbReference type="SUPFAM" id="SSF48340">
    <property type="entry name" value="Interferon-induced guanylate-binding protein 1 (GBP1), C-terminal domain"/>
    <property type="match status" value="1"/>
</dbReference>
<dbReference type="Ensembl" id="ENSCCRT00020095374.1">
    <property type="protein sequence ID" value="ENSCCRP00020087199.1"/>
    <property type="gene ID" value="ENSCCRG00020040105.1"/>
</dbReference>
<feature type="region of interest" description="Disordered" evidence="7">
    <location>
        <begin position="521"/>
        <end position="542"/>
    </location>
</feature>
<reference evidence="9" key="1">
    <citation type="submission" date="2025-08" db="UniProtKB">
        <authorList>
            <consortium name="Ensembl"/>
        </authorList>
    </citation>
    <scope>IDENTIFICATION</scope>
</reference>
<proteinExistence type="inferred from homology"/>
<dbReference type="InterPro" id="IPR036543">
    <property type="entry name" value="Guanylate-bd_C_sf"/>
</dbReference>
<dbReference type="PANTHER" id="PTHR10751">
    <property type="entry name" value="GUANYLATE BINDING PROTEIN"/>
    <property type="match status" value="1"/>
</dbReference>
<keyword evidence="4" id="KW-0391">Immunity</keyword>
<dbReference type="InterPro" id="IPR030386">
    <property type="entry name" value="G_GB1_RHD3_dom"/>
</dbReference>
<name>A0A8C2IYB6_CYPCA</name>
<evidence type="ECO:0000256" key="1">
    <source>
        <dbReference type="ARBA" id="ARBA00022588"/>
    </source>
</evidence>